<dbReference type="InterPro" id="IPR050515">
    <property type="entry name" value="Beta-lactam/transpept"/>
</dbReference>
<dbReference type="Proteomes" id="UP001292368">
    <property type="component" value="Unassembled WGS sequence"/>
</dbReference>
<comment type="caution">
    <text evidence="4">The sequence shown here is derived from an EMBL/GenBank/DDBJ whole genome shotgun (WGS) entry which is preliminary data.</text>
</comment>
<dbReference type="RefSeq" id="WP_322382083.1">
    <property type="nucleotide sequence ID" value="NZ_WNVM01000136.1"/>
</dbReference>
<gene>
    <name evidence="4" type="ORF">GNF77_15050</name>
</gene>
<name>A0AAW9IJQ8_CLOPF</name>
<evidence type="ECO:0000259" key="3">
    <source>
        <dbReference type="Pfam" id="PF00905"/>
    </source>
</evidence>
<dbReference type="GO" id="GO:0005886">
    <property type="term" value="C:plasma membrane"/>
    <property type="evidence" value="ECO:0007669"/>
    <property type="project" value="TreeGrafter"/>
</dbReference>
<dbReference type="PANTHER" id="PTHR30627">
    <property type="entry name" value="PEPTIDOGLYCAN D,D-TRANSPEPTIDASE"/>
    <property type="match status" value="1"/>
</dbReference>
<accession>A0AAW9IJQ8</accession>
<protein>
    <submittedName>
        <fullName evidence="4">Stage V sporulation protein D</fullName>
    </submittedName>
</protein>
<feature type="domain" description="Penicillin-binding protein transpeptidase" evidence="3">
    <location>
        <begin position="1"/>
        <end position="194"/>
    </location>
</feature>
<dbReference type="AlphaFoldDB" id="A0AAW9IJQ8"/>
<dbReference type="Gene3D" id="3.30.450.330">
    <property type="match status" value="1"/>
</dbReference>
<dbReference type="GO" id="GO:0008658">
    <property type="term" value="F:penicillin binding"/>
    <property type="evidence" value="ECO:0007669"/>
    <property type="project" value="InterPro"/>
</dbReference>
<sequence>EYIDKFGFGKLTKIDLPGESEGIIKSVSDMSEMDLATISFGQTNTVSSIQLMKAFNAIANGGKLIQPHIMKEITHYAENGTKVVDEQFKPTIEEGIVSEQTTAVLRDYLERTINQGQPIGAFMGKERRVGGKTGTAQKVDPVLGGYSSDKYIASVVALYPVENPQVTIFIKVEDPSAGQYYGGPVTTPLLKSLLGEMFTYMDSQV</sequence>
<evidence type="ECO:0000313" key="5">
    <source>
        <dbReference type="Proteomes" id="UP001292368"/>
    </source>
</evidence>
<dbReference type="PANTHER" id="PTHR30627:SF1">
    <property type="entry name" value="PEPTIDOGLYCAN D,D-TRANSPEPTIDASE FTSI"/>
    <property type="match status" value="1"/>
</dbReference>
<feature type="non-terminal residue" evidence="4">
    <location>
        <position position="1"/>
    </location>
</feature>
<dbReference type="GO" id="GO:0071555">
    <property type="term" value="P:cell wall organization"/>
    <property type="evidence" value="ECO:0007669"/>
    <property type="project" value="TreeGrafter"/>
</dbReference>
<keyword evidence="2" id="KW-0472">Membrane</keyword>
<feature type="non-terminal residue" evidence="4">
    <location>
        <position position="205"/>
    </location>
</feature>
<dbReference type="InterPro" id="IPR001460">
    <property type="entry name" value="PCN-bd_Tpept"/>
</dbReference>
<reference evidence="4" key="1">
    <citation type="submission" date="2019-11" db="EMBL/GenBank/DDBJ databases">
        <title>Characterization of Clostridium perfringens isolates from swine manure treated agricultural soils.</title>
        <authorList>
            <person name="Wushke S.T."/>
        </authorList>
    </citation>
    <scope>NUCLEOTIDE SEQUENCE</scope>
    <source>
        <strain evidence="4">V2</strain>
    </source>
</reference>
<comment type="subcellular location">
    <subcellularLocation>
        <location evidence="1">Membrane</location>
    </subcellularLocation>
</comment>
<evidence type="ECO:0000313" key="4">
    <source>
        <dbReference type="EMBL" id="MDZ5010200.1"/>
    </source>
</evidence>
<organism evidence="4 5">
    <name type="scientific">Clostridium perfringens</name>
    <dbReference type="NCBI Taxonomy" id="1502"/>
    <lineage>
        <taxon>Bacteria</taxon>
        <taxon>Bacillati</taxon>
        <taxon>Bacillota</taxon>
        <taxon>Clostridia</taxon>
        <taxon>Eubacteriales</taxon>
        <taxon>Clostridiaceae</taxon>
        <taxon>Clostridium</taxon>
    </lineage>
</organism>
<dbReference type="InterPro" id="IPR012338">
    <property type="entry name" value="Beta-lactam/transpept-like"/>
</dbReference>
<proteinExistence type="predicted"/>
<evidence type="ECO:0000256" key="2">
    <source>
        <dbReference type="ARBA" id="ARBA00023136"/>
    </source>
</evidence>
<dbReference type="Gene3D" id="3.40.710.10">
    <property type="entry name" value="DD-peptidase/beta-lactamase superfamily"/>
    <property type="match status" value="1"/>
</dbReference>
<dbReference type="SUPFAM" id="SSF56601">
    <property type="entry name" value="beta-lactamase/transpeptidase-like"/>
    <property type="match status" value="1"/>
</dbReference>
<evidence type="ECO:0000256" key="1">
    <source>
        <dbReference type="ARBA" id="ARBA00004370"/>
    </source>
</evidence>
<dbReference type="EMBL" id="WNVM01000136">
    <property type="protein sequence ID" value="MDZ5010200.1"/>
    <property type="molecule type" value="Genomic_DNA"/>
</dbReference>
<dbReference type="Pfam" id="PF00905">
    <property type="entry name" value="Transpeptidase"/>
    <property type="match status" value="1"/>
</dbReference>